<feature type="short sequence motif" description="Gly-cisPro motif, important for rejection of L-amino acids" evidence="4">
    <location>
        <begin position="137"/>
        <end position="138"/>
    </location>
</feature>
<dbReference type="EC" id="3.1.1.96" evidence="4"/>
<keyword evidence="4" id="KW-0694">RNA-binding</keyword>
<reference evidence="5" key="1">
    <citation type="submission" date="2020-10" db="EMBL/GenBank/DDBJ databases">
        <authorList>
            <person name="Gilroy R."/>
        </authorList>
    </citation>
    <scope>NUCLEOTIDE SEQUENCE</scope>
    <source>
        <strain evidence="5">517</strain>
    </source>
</reference>
<dbReference type="Proteomes" id="UP000727857">
    <property type="component" value="Unassembled WGS sequence"/>
</dbReference>
<keyword evidence="3 4" id="KW-0378">Hydrolase</keyword>
<dbReference type="GO" id="GO:0051500">
    <property type="term" value="F:D-tyrosyl-tRNA(Tyr) deacylase activity"/>
    <property type="evidence" value="ECO:0007669"/>
    <property type="project" value="TreeGrafter"/>
</dbReference>
<evidence type="ECO:0000313" key="6">
    <source>
        <dbReference type="Proteomes" id="UP000727857"/>
    </source>
</evidence>
<comment type="catalytic activity">
    <reaction evidence="4">
        <text>a D-aminoacyl-tRNA + H2O = a tRNA + a D-alpha-amino acid + H(+)</text>
        <dbReference type="Rhea" id="RHEA:13953"/>
        <dbReference type="Rhea" id="RHEA-COMP:10123"/>
        <dbReference type="Rhea" id="RHEA-COMP:10124"/>
        <dbReference type="ChEBI" id="CHEBI:15377"/>
        <dbReference type="ChEBI" id="CHEBI:15378"/>
        <dbReference type="ChEBI" id="CHEBI:59871"/>
        <dbReference type="ChEBI" id="CHEBI:78442"/>
        <dbReference type="ChEBI" id="CHEBI:79333"/>
        <dbReference type="EC" id="3.1.1.96"/>
    </reaction>
</comment>
<evidence type="ECO:0000256" key="1">
    <source>
        <dbReference type="ARBA" id="ARBA00009673"/>
    </source>
</evidence>
<dbReference type="GO" id="GO:0043908">
    <property type="term" value="F:Ser(Gly)-tRNA(Ala) hydrolase activity"/>
    <property type="evidence" value="ECO:0007669"/>
    <property type="project" value="UniProtKB-UniRule"/>
</dbReference>
<dbReference type="PANTHER" id="PTHR10472">
    <property type="entry name" value="D-TYROSYL-TRNA TYR DEACYLASE"/>
    <property type="match status" value="1"/>
</dbReference>
<organism evidence="5 6">
    <name type="scientific">Candidatus Stercoripulliclostridium pullicola</name>
    <dbReference type="NCBI Taxonomy" id="2840953"/>
    <lineage>
        <taxon>Bacteria</taxon>
        <taxon>Bacillati</taxon>
        <taxon>Bacillota</taxon>
        <taxon>Clostridia</taxon>
        <taxon>Eubacteriales</taxon>
        <taxon>Candidatus Stercoripulliclostridium</taxon>
    </lineage>
</organism>
<dbReference type="FunFam" id="3.50.80.10:FF:000001">
    <property type="entry name" value="D-aminoacyl-tRNA deacylase"/>
    <property type="match status" value="1"/>
</dbReference>
<comment type="catalytic activity">
    <reaction evidence="4">
        <text>glycyl-tRNA(Ala) + H2O = tRNA(Ala) + glycine + H(+)</text>
        <dbReference type="Rhea" id="RHEA:53744"/>
        <dbReference type="Rhea" id="RHEA-COMP:9657"/>
        <dbReference type="Rhea" id="RHEA-COMP:13640"/>
        <dbReference type="ChEBI" id="CHEBI:15377"/>
        <dbReference type="ChEBI" id="CHEBI:15378"/>
        <dbReference type="ChEBI" id="CHEBI:57305"/>
        <dbReference type="ChEBI" id="CHEBI:78442"/>
        <dbReference type="ChEBI" id="CHEBI:78522"/>
    </reaction>
</comment>
<dbReference type="Gene3D" id="3.50.80.10">
    <property type="entry name" value="D-tyrosyl-tRNA(Tyr) deacylase"/>
    <property type="match status" value="1"/>
</dbReference>
<dbReference type="PANTHER" id="PTHR10472:SF5">
    <property type="entry name" value="D-AMINOACYL-TRNA DEACYLASE 1"/>
    <property type="match status" value="1"/>
</dbReference>
<dbReference type="InterPro" id="IPR003732">
    <property type="entry name" value="Daa-tRNA_deacyls_DTD"/>
</dbReference>
<gene>
    <name evidence="4" type="primary">dtd</name>
    <name evidence="5" type="ORF">IAB16_06515</name>
</gene>
<dbReference type="InterPro" id="IPR023509">
    <property type="entry name" value="DTD-like_sf"/>
</dbReference>
<keyword evidence="4" id="KW-0963">Cytoplasm</keyword>
<sequence>MKALIQRVTSARLSVDGREISSVGAGLVVYLGVAKGDDEKTADAVAAKISRMRIFADENDKLNYSVSDKGYSVLLVSQFTLCADCSRGNRPDFTGAEGAERAKALYLYTGRALEALGVNVAYGVFGADMTIEQINSGPVTIELEIPYPDKKR</sequence>
<keyword evidence="2 4" id="KW-0820">tRNA-binding</keyword>
<comment type="subunit">
    <text evidence="4">Homodimer.</text>
</comment>
<proteinExistence type="inferred from homology"/>
<dbReference type="HAMAP" id="MF_00518">
    <property type="entry name" value="Deacylase_Dtd"/>
    <property type="match status" value="1"/>
</dbReference>
<comment type="subcellular location">
    <subcellularLocation>
        <location evidence="4">Cytoplasm</location>
    </subcellularLocation>
</comment>
<dbReference type="GO" id="GO:0019478">
    <property type="term" value="P:D-amino acid catabolic process"/>
    <property type="evidence" value="ECO:0007669"/>
    <property type="project" value="UniProtKB-UniRule"/>
</dbReference>
<dbReference type="SUPFAM" id="SSF69500">
    <property type="entry name" value="DTD-like"/>
    <property type="match status" value="1"/>
</dbReference>
<accession>A0A940DHS8</accession>
<dbReference type="GO" id="GO:0106026">
    <property type="term" value="F:Gly-tRNA(Ala) deacylase activity"/>
    <property type="evidence" value="ECO:0007669"/>
    <property type="project" value="UniProtKB-UniRule"/>
</dbReference>
<comment type="similarity">
    <text evidence="1 4">Belongs to the DTD family.</text>
</comment>
<comment type="function">
    <text evidence="4">An aminoacyl-tRNA editing enzyme that deacylates mischarged D-aminoacyl-tRNAs. Also deacylates mischarged glycyl-tRNA(Ala), protecting cells against glycine mischarging by AlaRS. Acts via tRNA-based rather than protein-based catalysis; rejects L-amino acids rather than detecting D-amino acids in the active site. By recycling D-aminoacyl-tRNA to D-amino acids and free tRNA molecules, this enzyme counteracts the toxicity associated with the formation of D-aminoacyl-tRNA entities in vivo and helps enforce protein L-homochirality.</text>
</comment>
<dbReference type="GO" id="GO:0005737">
    <property type="term" value="C:cytoplasm"/>
    <property type="evidence" value="ECO:0007669"/>
    <property type="project" value="UniProtKB-SubCell"/>
</dbReference>
<dbReference type="EC" id="3.1.1.-" evidence="4"/>
<evidence type="ECO:0000313" key="5">
    <source>
        <dbReference type="EMBL" id="MBO8424656.1"/>
    </source>
</evidence>
<dbReference type="AlphaFoldDB" id="A0A940DHS8"/>
<dbReference type="EMBL" id="JADINF010000164">
    <property type="protein sequence ID" value="MBO8424656.1"/>
    <property type="molecule type" value="Genomic_DNA"/>
</dbReference>
<evidence type="ECO:0000256" key="2">
    <source>
        <dbReference type="ARBA" id="ARBA00022555"/>
    </source>
</evidence>
<dbReference type="Pfam" id="PF02580">
    <property type="entry name" value="Tyr_Deacylase"/>
    <property type="match status" value="1"/>
</dbReference>
<reference evidence="5" key="2">
    <citation type="journal article" date="2021" name="PeerJ">
        <title>Extensive microbial diversity within the chicken gut microbiome revealed by metagenomics and culture.</title>
        <authorList>
            <person name="Gilroy R."/>
            <person name="Ravi A."/>
            <person name="Getino M."/>
            <person name="Pursley I."/>
            <person name="Horton D.L."/>
            <person name="Alikhan N.F."/>
            <person name="Baker D."/>
            <person name="Gharbi K."/>
            <person name="Hall N."/>
            <person name="Watson M."/>
            <person name="Adriaenssens E.M."/>
            <person name="Foster-Nyarko E."/>
            <person name="Jarju S."/>
            <person name="Secka A."/>
            <person name="Antonio M."/>
            <person name="Oren A."/>
            <person name="Chaudhuri R.R."/>
            <person name="La Ragione R."/>
            <person name="Hildebrand F."/>
            <person name="Pallen M.J."/>
        </authorList>
    </citation>
    <scope>NUCLEOTIDE SEQUENCE</scope>
    <source>
        <strain evidence="5">517</strain>
    </source>
</reference>
<protein>
    <recommendedName>
        <fullName evidence="4">D-aminoacyl-tRNA deacylase</fullName>
        <shortName evidence="4">DTD</shortName>
        <ecNumber evidence="4">3.1.1.96</ecNumber>
    </recommendedName>
    <alternativeName>
        <fullName evidence="4">Gly-tRNA(Ala) deacylase</fullName>
        <ecNumber evidence="4">3.1.1.-</ecNumber>
    </alternativeName>
</protein>
<dbReference type="NCBIfam" id="TIGR00256">
    <property type="entry name" value="D-aminoacyl-tRNA deacylase"/>
    <property type="match status" value="1"/>
</dbReference>
<name>A0A940DHS8_9FIRM</name>
<evidence type="ECO:0000256" key="3">
    <source>
        <dbReference type="ARBA" id="ARBA00022801"/>
    </source>
</evidence>
<comment type="domain">
    <text evidence="4">A Gly-cisPro motif from one monomer fits into the active site of the other monomer to allow specific chiral rejection of L-amino acids.</text>
</comment>
<evidence type="ECO:0000256" key="4">
    <source>
        <dbReference type="HAMAP-Rule" id="MF_00518"/>
    </source>
</evidence>
<dbReference type="GO" id="GO:0000049">
    <property type="term" value="F:tRNA binding"/>
    <property type="evidence" value="ECO:0007669"/>
    <property type="project" value="UniProtKB-UniRule"/>
</dbReference>
<comment type="caution">
    <text evidence="5">The sequence shown here is derived from an EMBL/GenBank/DDBJ whole genome shotgun (WGS) entry which is preliminary data.</text>
</comment>